<feature type="transmembrane region" description="Helical" evidence="7">
    <location>
        <begin position="547"/>
        <end position="567"/>
    </location>
</feature>
<feature type="chain" id="PRO_5047539372" evidence="8">
    <location>
        <begin position="21"/>
        <end position="700"/>
    </location>
</feature>
<organism evidence="10 11">
    <name type="scientific">Sphingorhabdus arenilitoris</name>
    <dbReference type="NCBI Taxonomy" id="1490041"/>
    <lineage>
        <taxon>Bacteria</taxon>
        <taxon>Pseudomonadati</taxon>
        <taxon>Pseudomonadota</taxon>
        <taxon>Alphaproteobacteria</taxon>
        <taxon>Sphingomonadales</taxon>
        <taxon>Sphingomonadaceae</taxon>
        <taxon>Sphingorhabdus</taxon>
    </lineage>
</organism>
<dbReference type="InterPro" id="IPR003834">
    <property type="entry name" value="Cyt_c_assmbl_TM_dom"/>
</dbReference>
<dbReference type="Gene3D" id="3.40.30.10">
    <property type="entry name" value="Glutaredoxin"/>
    <property type="match status" value="1"/>
</dbReference>
<dbReference type="Pfam" id="PF13899">
    <property type="entry name" value="Thioredoxin_7"/>
    <property type="match status" value="1"/>
</dbReference>
<keyword evidence="11" id="KW-1185">Reference proteome</keyword>
<dbReference type="Pfam" id="PF02683">
    <property type="entry name" value="DsbD_TM"/>
    <property type="match status" value="1"/>
</dbReference>
<reference evidence="11" key="1">
    <citation type="journal article" date="2019" name="Int. J. Syst. Evol. Microbiol.">
        <title>The Global Catalogue of Microorganisms (GCM) 10K type strain sequencing project: providing services to taxonomists for standard genome sequencing and annotation.</title>
        <authorList>
            <consortium name="The Broad Institute Genomics Platform"/>
            <consortium name="The Broad Institute Genome Sequencing Center for Infectious Disease"/>
            <person name="Wu L."/>
            <person name="Ma J."/>
        </authorList>
    </citation>
    <scope>NUCLEOTIDE SEQUENCE [LARGE SCALE GENOMIC DNA]</scope>
    <source>
        <strain evidence="11">CECT 8531</strain>
    </source>
</reference>
<dbReference type="PANTHER" id="PTHR32234">
    <property type="entry name" value="THIOL:DISULFIDE INTERCHANGE PROTEIN DSBD"/>
    <property type="match status" value="1"/>
</dbReference>
<evidence type="ECO:0000256" key="6">
    <source>
        <dbReference type="ARBA" id="ARBA00023136"/>
    </source>
</evidence>
<dbReference type="Proteomes" id="UP001595887">
    <property type="component" value="Unassembled WGS sequence"/>
</dbReference>
<evidence type="ECO:0000259" key="9">
    <source>
        <dbReference type="PROSITE" id="PS51352"/>
    </source>
</evidence>
<evidence type="ECO:0000313" key="10">
    <source>
        <dbReference type="EMBL" id="MFC4291459.1"/>
    </source>
</evidence>
<feature type="transmembrane region" description="Helical" evidence="7">
    <location>
        <begin position="294"/>
        <end position="318"/>
    </location>
</feature>
<feature type="transmembrane region" description="Helical" evidence="7">
    <location>
        <begin position="378"/>
        <end position="397"/>
    </location>
</feature>
<comment type="subcellular location">
    <subcellularLocation>
        <location evidence="1">Cell membrane</location>
        <topology evidence="1">Multi-pass membrane protein</topology>
    </subcellularLocation>
</comment>
<dbReference type="RefSeq" id="WP_381421325.1">
    <property type="nucleotide sequence ID" value="NZ_JBHSDH010000012.1"/>
</dbReference>
<keyword evidence="6 7" id="KW-0472">Membrane</keyword>
<dbReference type="CDD" id="cd02953">
    <property type="entry name" value="DsbDgamma"/>
    <property type="match status" value="1"/>
</dbReference>
<dbReference type="EMBL" id="JBHSDH010000012">
    <property type="protein sequence ID" value="MFC4291459.1"/>
    <property type="molecule type" value="Genomic_DNA"/>
</dbReference>
<feature type="transmembrane region" description="Helical" evidence="7">
    <location>
        <begin position="492"/>
        <end position="509"/>
    </location>
</feature>
<accession>A0ABV8RDX1</accession>
<name>A0ABV8RDX1_9SPHN</name>
<keyword evidence="3 7" id="KW-0812">Transmembrane</keyword>
<dbReference type="InterPro" id="IPR036249">
    <property type="entry name" value="Thioredoxin-like_sf"/>
</dbReference>
<evidence type="ECO:0000256" key="2">
    <source>
        <dbReference type="ARBA" id="ARBA00022475"/>
    </source>
</evidence>
<feature type="domain" description="Thioredoxin" evidence="9">
    <location>
        <begin position="566"/>
        <end position="696"/>
    </location>
</feature>
<evidence type="ECO:0000256" key="3">
    <source>
        <dbReference type="ARBA" id="ARBA00022692"/>
    </source>
</evidence>
<feature type="signal peptide" evidence="8">
    <location>
        <begin position="1"/>
        <end position="20"/>
    </location>
</feature>
<feature type="transmembrane region" description="Helical" evidence="7">
    <location>
        <begin position="418"/>
        <end position="446"/>
    </location>
</feature>
<keyword evidence="2" id="KW-1003">Cell membrane</keyword>
<protein>
    <submittedName>
        <fullName evidence="10">Protein-disulfide reductase DsbD family protein</fullName>
    </submittedName>
</protein>
<gene>
    <name evidence="10" type="ORF">ACFOWX_03420</name>
</gene>
<dbReference type="InterPro" id="IPR013766">
    <property type="entry name" value="Thioredoxin_domain"/>
</dbReference>
<keyword evidence="5 7" id="KW-1133">Transmembrane helix</keyword>
<feature type="transmembrane region" description="Helical" evidence="7">
    <location>
        <begin position="452"/>
        <end position="472"/>
    </location>
</feature>
<dbReference type="InterPro" id="IPR035671">
    <property type="entry name" value="DsbD_gamma"/>
</dbReference>
<dbReference type="Pfam" id="PF11412">
    <property type="entry name" value="DsbD_N"/>
    <property type="match status" value="1"/>
</dbReference>
<feature type="transmembrane region" description="Helical" evidence="7">
    <location>
        <begin position="515"/>
        <end position="535"/>
    </location>
</feature>
<dbReference type="PROSITE" id="PS51352">
    <property type="entry name" value="THIOREDOXIN_2"/>
    <property type="match status" value="1"/>
</dbReference>
<sequence>MTRLFLFLLLLITPWMAVQAQLPGAPLNVPATLEAETMTPAPGGEVTLAFVMRPKPKWHGYWENGGDAGVGMNLQWDLPPGVTAQPLRYPVPKTLIIAGLMNYVYEKPYALLANLKIDPSVPMGTRIAVKVRANWLACDDRVCVPEGDDLSVNLTVGDGRISADRRSRFDGYRAALPVPLDQKGRYRIDGKMIEIAVPFPADADIGAPYFFPKTEKLFAYSAAQKARRNGDMVIIRTGVDSYNIASFGGGDVNGVLRYGEGRGVIVTLQNGAIPTGGTPILDDQAASGKAPENFLVILGLALLGGLLLNLMPCVFPILGLKALSLAKMGGDAASAKRDALAYSAGVILVCLALGAVMLALRAGGEQIGWAFQLQEPRVVLLLLLMMTAITVNLFGGFELGSIGAGSGLAGQSGVAGSFWTGILAALVATPCTGPFMAAALGAALLLPVPQALTLFAGLGLGLALPYLAIAYVPKARAMLPRPGPWLQKFRMWMGVPMALTAAALAWLLWRLSGQNGLFIGLSAAVLLTVILLFYGRMQYRRTGNGRGIMAAMAAGVMLCTGGAFVALPAEPVPAVQQGADNILAAEDYSAQRLAQYRQNGDLVFVYFTADWCVTCKVNEASSIDRAETARAFKKAGIKVLVGDFTRGDAEIARTLSQYNRPGVPLYLYFPRGGEAQILPQILTVDMLANLAEKKETETSL</sequence>
<evidence type="ECO:0000256" key="8">
    <source>
        <dbReference type="SAM" id="SignalP"/>
    </source>
</evidence>
<dbReference type="SUPFAM" id="SSF52833">
    <property type="entry name" value="Thioredoxin-like"/>
    <property type="match status" value="1"/>
</dbReference>
<evidence type="ECO:0000256" key="5">
    <source>
        <dbReference type="ARBA" id="ARBA00022989"/>
    </source>
</evidence>
<dbReference type="InterPro" id="IPR028250">
    <property type="entry name" value="DsbDN"/>
</dbReference>
<dbReference type="PANTHER" id="PTHR32234:SF3">
    <property type="entry name" value="SUPPRESSION OF COPPER SENSITIVITY PROTEIN"/>
    <property type="match status" value="1"/>
</dbReference>
<evidence type="ECO:0000256" key="4">
    <source>
        <dbReference type="ARBA" id="ARBA00022748"/>
    </source>
</evidence>
<keyword evidence="8" id="KW-0732">Signal</keyword>
<evidence type="ECO:0000256" key="1">
    <source>
        <dbReference type="ARBA" id="ARBA00004651"/>
    </source>
</evidence>
<evidence type="ECO:0000256" key="7">
    <source>
        <dbReference type="SAM" id="Phobius"/>
    </source>
</evidence>
<proteinExistence type="predicted"/>
<evidence type="ECO:0000313" key="11">
    <source>
        <dbReference type="Proteomes" id="UP001595887"/>
    </source>
</evidence>
<feature type="transmembrane region" description="Helical" evidence="7">
    <location>
        <begin position="339"/>
        <end position="358"/>
    </location>
</feature>
<comment type="caution">
    <text evidence="10">The sequence shown here is derived from an EMBL/GenBank/DDBJ whole genome shotgun (WGS) entry which is preliminary data.</text>
</comment>
<keyword evidence="4" id="KW-0201">Cytochrome c-type biogenesis</keyword>